<name>A0A836C2M1_9CHLO</name>
<feature type="region of interest" description="Disordered" evidence="2">
    <location>
        <begin position="305"/>
        <end position="325"/>
    </location>
</feature>
<evidence type="ECO:0000313" key="3">
    <source>
        <dbReference type="EMBL" id="KAG2496749.1"/>
    </source>
</evidence>
<dbReference type="Proteomes" id="UP000612055">
    <property type="component" value="Unassembled WGS sequence"/>
</dbReference>
<feature type="compositionally biased region" description="Low complexity" evidence="2">
    <location>
        <begin position="173"/>
        <end position="182"/>
    </location>
</feature>
<sequence length="325" mass="32581">MTRPTKSVARRLSGSPPDAGPHPDQALLRAAHHYAHHAAATAPVGPGGLTPCAGSLSGPGGAAVLSGPGEMLTQVSHVYYDRRNRDSGAGSFIPGGGGGAPVDEGATAAAMAAAMAGRRRQHEDAMSLDGGLDGQNVEVPLDDQLQAAAGRGEAGDGPGSGNGADPHGHGDGQDAAAANGGALANGGGGHEADADGDAGPGDGPMTDTIAAGILAVQQRRANIEQQIDELTSSEWARSERAALDYLEAMRKDFLERMARLKAEVGGFCNTQVATWREANATTQEALNRLAAARELVRSLGLNANQPGVDEGAGPGGAGPHGGLLL</sequence>
<organism evidence="3 4">
    <name type="scientific">Edaphochlamys debaryana</name>
    <dbReference type="NCBI Taxonomy" id="47281"/>
    <lineage>
        <taxon>Eukaryota</taxon>
        <taxon>Viridiplantae</taxon>
        <taxon>Chlorophyta</taxon>
        <taxon>core chlorophytes</taxon>
        <taxon>Chlorophyceae</taxon>
        <taxon>CS clade</taxon>
        <taxon>Chlamydomonadales</taxon>
        <taxon>Chlamydomonadales incertae sedis</taxon>
        <taxon>Edaphochlamys</taxon>
    </lineage>
</organism>
<comment type="caution">
    <text evidence="3">The sequence shown here is derived from an EMBL/GenBank/DDBJ whole genome shotgun (WGS) entry which is preliminary data.</text>
</comment>
<evidence type="ECO:0000256" key="2">
    <source>
        <dbReference type="SAM" id="MobiDB-lite"/>
    </source>
</evidence>
<keyword evidence="1" id="KW-0175">Coiled coil</keyword>
<feature type="region of interest" description="Disordered" evidence="2">
    <location>
        <begin position="149"/>
        <end position="207"/>
    </location>
</feature>
<keyword evidence="4" id="KW-1185">Reference proteome</keyword>
<protein>
    <submittedName>
        <fullName evidence="3">Uncharacterized protein</fullName>
    </submittedName>
</protein>
<gene>
    <name evidence="3" type="ORF">HYH03_005158</name>
</gene>
<evidence type="ECO:0000256" key="1">
    <source>
        <dbReference type="SAM" id="Coils"/>
    </source>
</evidence>
<dbReference type="AlphaFoldDB" id="A0A836C2M1"/>
<feature type="compositionally biased region" description="Gly residues" evidence="2">
    <location>
        <begin position="310"/>
        <end position="325"/>
    </location>
</feature>
<accession>A0A836C2M1</accession>
<feature type="region of interest" description="Disordered" evidence="2">
    <location>
        <begin position="1"/>
        <end position="24"/>
    </location>
</feature>
<evidence type="ECO:0000313" key="4">
    <source>
        <dbReference type="Proteomes" id="UP000612055"/>
    </source>
</evidence>
<dbReference type="OrthoDB" id="544398at2759"/>
<proteinExistence type="predicted"/>
<dbReference type="EMBL" id="JAEHOE010000017">
    <property type="protein sequence ID" value="KAG2496749.1"/>
    <property type="molecule type" value="Genomic_DNA"/>
</dbReference>
<feature type="coiled-coil region" evidence="1">
    <location>
        <begin position="213"/>
        <end position="263"/>
    </location>
</feature>
<reference evidence="3" key="1">
    <citation type="journal article" date="2020" name="bioRxiv">
        <title>Comparative genomics of Chlamydomonas.</title>
        <authorList>
            <person name="Craig R.J."/>
            <person name="Hasan A.R."/>
            <person name="Ness R.W."/>
            <person name="Keightley P.D."/>
        </authorList>
    </citation>
    <scope>NUCLEOTIDE SEQUENCE</scope>
    <source>
        <strain evidence="3">CCAP 11/70</strain>
    </source>
</reference>